<evidence type="ECO:0000313" key="15">
    <source>
        <dbReference type="Proteomes" id="UP000228568"/>
    </source>
</evidence>
<comment type="function">
    <text evidence="8 10">Plays an essential role in the initiation and regulation of chromosomal replication. ATP-DnaA binds to the origin of replication (oriC) to initiate formation of the DNA replication initiation complex once per cell cycle. Binds the DnaA box (a 9 base pair repeat at the origin) and separates the double-stranded (ds)DNA. Forms a right-handed helical filament on oriC DNA; dsDNA binds to the exterior of the filament while single-stranded (ss)DNA is stabiized in the filament's interior. The ATP-DnaA-oriC complex binds and stabilizes one strand of the AT-rich DNA unwinding element (DUE), permitting loading of DNA polymerase. After initiation quickly degrades to an ADP-DnaA complex that is not apt for DNA replication. Binds acidic phospholipids.</text>
</comment>
<dbReference type="InterPro" id="IPR003593">
    <property type="entry name" value="AAA+_ATPase"/>
</dbReference>
<dbReference type="GO" id="GO:0006275">
    <property type="term" value="P:regulation of DNA replication"/>
    <property type="evidence" value="ECO:0007669"/>
    <property type="project" value="UniProtKB-UniRule"/>
</dbReference>
<dbReference type="PANTHER" id="PTHR30050">
    <property type="entry name" value="CHROMOSOMAL REPLICATION INITIATOR PROTEIN DNAA"/>
    <property type="match status" value="1"/>
</dbReference>
<evidence type="ECO:0000256" key="7">
    <source>
        <dbReference type="ARBA" id="ARBA00023125"/>
    </source>
</evidence>
<gene>
    <name evidence="8 14" type="primary">dnaA</name>
    <name evidence="14" type="ORF">COX81_00930</name>
</gene>
<evidence type="ECO:0000256" key="3">
    <source>
        <dbReference type="ARBA" id="ARBA00022705"/>
    </source>
</evidence>
<proteinExistence type="inferred from homology"/>
<dbReference type="AlphaFoldDB" id="A0A2M7V959"/>
<dbReference type="CDD" id="cd00009">
    <property type="entry name" value="AAA"/>
    <property type="match status" value="1"/>
</dbReference>
<dbReference type="GO" id="GO:0005886">
    <property type="term" value="C:plasma membrane"/>
    <property type="evidence" value="ECO:0007669"/>
    <property type="project" value="TreeGrafter"/>
</dbReference>
<dbReference type="SMART" id="SM00382">
    <property type="entry name" value="AAA"/>
    <property type="match status" value="1"/>
</dbReference>
<dbReference type="InterPro" id="IPR013159">
    <property type="entry name" value="DnaA_C"/>
</dbReference>
<name>A0A2M7V959_9BACT</name>
<dbReference type="SMART" id="SM00760">
    <property type="entry name" value="Bac_DnaA_C"/>
    <property type="match status" value="1"/>
</dbReference>
<sequence>MTNYEIWQAVLAEFELKVSKANFTTWFRSTGIANYDAGQIVICVPNAFTKSWLEKKYHSDIVKVLERITTKAIKKIDYRVENIKHIEEQECNITTQKISTKQNPIHSSNNVNVGSQFGLSPKYIFDTFIVGKGNELAHAAAQAVSDRPGDAYNPLFIYGGVGLGKTHLLQAIGNAMIAKNPQTRILYVSSEKFTNEFVSSIKEGKAKAFKDRYRNLDLLLIDDIQFIGGKEQTQEEFFHTFNELHQQGKQVVMTSDRPPKAIPALEDRLRSRFEWGMIVDISNPDLETRAAILQSKCQEKRFSLPESLIHLVAATVQSNIRELEGALNKIIAFHQLKNIEPTKDSIKSLLSTFENQGTRKSITPREMIITVTNFFDISIEDVLGKSREKKLAFPRQIIMYLLREELKLSYPAIGNELGGRDHTTAMHAHTKISTNIEDDLKLKQDIENIKQRLYTDAV</sequence>
<dbReference type="PRINTS" id="PR00051">
    <property type="entry name" value="DNAA"/>
</dbReference>
<comment type="subcellular location">
    <subcellularLocation>
        <location evidence="8">Cytoplasm</location>
    </subcellularLocation>
</comment>
<evidence type="ECO:0000259" key="13">
    <source>
        <dbReference type="SMART" id="SM00760"/>
    </source>
</evidence>
<dbReference type="InterPro" id="IPR010921">
    <property type="entry name" value="Trp_repressor/repl_initiator"/>
</dbReference>
<feature type="region of interest" description="Domain I, interacts with DnaA modulators" evidence="8">
    <location>
        <begin position="1"/>
        <end position="88"/>
    </location>
</feature>
<keyword evidence="6 8" id="KW-0446">Lipid-binding</keyword>
<dbReference type="InterPro" id="IPR027417">
    <property type="entry name" value="P-loop_NTPase"/>
</dbReference>
<feature type="region of interest" description="Domain IV, binds dsDNA" evidence="8">
    <location>
        <begin position="335"/>
        <end position="458"/>
    </location>
</feature>
<evidence type="ECO:0000256" key="1">
    <source>
        <dbReference type="ARBA" id="ARBA00006583"/>
    </source>
</evidence>
<reference evidence="15" key="1">
    <citation type="submission" date="2017-09" db="EMBL/GenBank/DDBJ databases">
        <title>Depth-based differentiation of microbial function through sediment-hosted aquifers and enrichment of novel symbionts in the deep terrestrial subsurface.</title>
        <authorList>
            <person name="Probst A.J."/>
            <person name="Ladd B."/>
            <person name="Jarett J.K."/>
            <person name="Geller-Mcgrath D.E."/>
            <person name="Sieber C.M.K."/>
            <person name="Emerson J.B."/>
            <person name="Anantharaman K."/>
            <person name="Thomas B.C."/>
            <person name="Malmstrom R."/>
            <person name="Stieglmeier M."/>
            <person name="Klingl A."/>
            <person name="Woyke T."/>
            <person name="Ryan C.M."/>
            <person name="Banfield J.F."/>
        </authorList>
    </citation>
    <scope>NUCLEOTIDE SEQUENCE [LARGE SCALE GENOMIC DNA]</scope>
</reference>
<dbReference type="Pfam" id="PF08299">
    <property type="entry name" value="Bac_DnaA_C"/>
    <property type="match status" value="1"/>
</dbReference>
<dbReference type="Gene3D" id="3.40.50.300">
    <property type="entry name" value="P-loop containing nucleotide triphosphate hydrolases"/>
    <property type="match status" value="1"/>
</dbReference>
<dbReference type="Pfam" id="PF11638">
    <property type="entry name" value="DnaA_N"/>
    <property type="match status" value="1"/>
</dbReference>
<evidence type="ECO:0000256" key="10">
    <source>
        <dbReference type="RuleBase" id="RU000577"/>
    </source>
</evidence>
<evidence type="ECO:0000256" key="5">
    <source>
        <dbReference type="ARBA" id="ARBA00022840"/>
    </source>
</evidence>
<dbReference type="InterPro" id="IPR024633">
    <property type="entry name" value="DnaA_N_dom"/>
</dbReference>
<organism evidence="14 15">
    <name type="scientific">Candidatus Magasanikbacteria bacterium CG_4_10_14_0_2_um_filter_37_12</name>
    <dbReference type="NCBI Taxonomy" id="1974637"/>
    <lineage>
        <taxon>Bacteria</taxon>
        <taxon>Candidatus Magasanikiibacteriota</taxon>
    </lineage>
</organism>
<dbReference type="InterPro" id="IPR038454">
    <property type="entry name" value="DnaA_N_sf"/>
</dbReference>
<dbReference type="Proteomes" id="UP000228568">
    <property type="component" value="Unassembled WGS sequence"/>
</dbReference>
<feature type="binding site" evidence="8">
    <location>
        <position position="166"/>
    </location>
    <ligand>
        <name>ATP</name>
        <dbReference type="ChEBI" id="CHEBI:30616"/>
    </ligand>
</feature>
<dbReference type="GO" id="GO:0006270">
    <property type="term" value="P:DNA replication initiation"/>
    <property type="evidence" value="ECO:0007669"/>
    <property type="project" value="UniProtKB-UniRule"/>
</dbReference>
<evidence type="ECO:0000256" key="2">
    <source>
        <dbReference type="ARBA" id="ARBA00022490"/>
    </source>
</evidence>
<keyword evidence="7 8" id="KW-0238">DNA-binding</keyword>
<keyword evidence="5 8" id="KW-0067">ATP-binding</keyword>
<dbReference type="Pfam" id="PF00308">
    <property type="entry name" value="Bac_DnaA"/>
    <property type="match status" value="1"/>
</dbReference>
<accession>A0A2M7V959</accession>
<feature type="domain" description="Chromosomal replication initiator DnaA C-terminal" evidence="13">
    <location>
        <begin position="363"/>
        <end position="432"/>
    </location>
</feature>
<keyword evidence="4 8" id="KW-0547">Nucleotide-binding</keyword>
<evidence type="ECO:0000256" key="8">
    <source>
        <dbReference type="HAMAP-Rule" id="MF_00377"/>
    </source>
</evidence>
<dbReference type="SUPFAM" id="SSF52540">
    <property type="entry name" value="P-loop containing nucleoside triphosphate hydrolases"/>
    <property type="match status" value="1"/>
</dbReference>
<evidence type="ECO:0000259" key="12">
    <source>
        <dbReference type="SMART" id="SM00382"/>
    </source>
</evidence>
<dbReference type="SUPFAM" id="SSF48295">
    <property type="entry name" value="TrpR-like"/>
    <property type="match status" value="1"/>
</dbReference>
<dbReference type="CDD" id="cd06571">
    <property type="entry name" value="Bac_DnaA_C"/>
    <property type="match status" value="1"/>
</dbReference>
<feature type="binding site" evidence="8">
    <location>
        <position position="164"/>
    </location>
    <ligand>
        <name>ATP</name>
        <dbReference type="ChEBI" id="CHEBI:30616"/>
    </ligand>
</feature>
<comment type="domain">
    <text evidence="8">Domain I is involved in oligomerization and binding regulators, domain II is flexibile and of varying length in different bacteria, domain III forms the AAA+ region, while domain IV binds dsDNA.</text>
</comment>
<feature type="domain" description="AAA+ ATPase" evidence="12">
    <location>
        <begin position="151"/>
        <end position="282"/>
    </location>
</feature>
<dbReference type="NCBIfam" id="TIGR00362">
    <property type="entry name" value="DnaA"/>
    <property type="match status" value="1"/>
</dbReference>
<comment type="caution">
    <text evidence="14">The sequence shown here is derived from an EMBL/GenBank/DDBJ whole genome shotgun (WGS) entry which is preliminary data.</text>
</comment>
<dbReference type="EMBL" id="PFPK01000013">
    <property type="protein sequence ID" value="PIZ95379.1"/>
    <property type="molecule type" value="Genomic_DNA"/>
</dbReference>
<feature type="binding site" evidence="8">
    <location>
        <position position="165"/>
    </location>
    <ligand>
        <name>ATP</name>
        <dbReference type="ChEBI" id="CHEBI:30616"/>
    </ligand>
</feature>
<comment type="subunit">
    <text evidence="8">Oligomerizes as a right-handed, spiral filament on DNA at oriC.</text>
</comment>
<feature type="region of interest" description="Domain III, AAA+ region" evidence="8">
    <location>
        <begin position="118"/>
        <end position="334"/>
    </location>
</feature>
<evidence type="ECO:0000256" key="4">
    <source>
        <dbReference type="ARBA" id="ARBA00022741"/>
    </source>
</evidence>
<dbReference type="Gene3D" id="3.30.300.180">
    <property type="match status" value="1"/>
</dbReference>
<evidence type="ECO:0000256" key="11">
    <source>
        <dbReference type="RuleBase" id="RU004227"/>
    </source>
</evidence>
<dbReference type="PANTHER" id="PTHR30050:SF2">
    <property type="entry name" value="CHROMOSOMAL REPLICATION INITIATOR PROTEIN DNAA"/>
    <property type="match status" value="1"/>
</dbReference>
<dbReference type="InterPro" id="IPR020591">
    <property type="entry name" value="Chromosome_initiator_DnaA-like"/>
</dbReference>
<evidence type="ECO:0000256" key="9">
    <source>
        <dbReference type="NCBIfam" id="TIGR00362"/>
    </source>
</evidence>
<dbReference type="InterPro" id="IPR013317">
    <property type="entry name" value="DnaA_dom"/>
</dbReference>
<dbReference type="GO" id="GO:0008289">
    <property type="term" value="F:lipid binding"/>
    <property type="evidence" value="ECO:0007669"/>
    <property type="project" value="UniProtKB-KW"/>
</dbReference>
<dbReference type="InterPro" id="IPR001957">
    <property type="entry name" value="Chromosome_initiator_DnaA"/>
</dbReference>
<dbReference type="Gene3D" id="1.10.8.60">
    <property type="match status" value="1"/>
</dbReference>
<protein>
    <recommendedName>
        <fullName evidence="8 9">Chromosomal replication initiator protein DnaA</fullName>
    </recommendedName>
</protein>
<keyword evidence="3 8" id="KW-0235">DNA replication</keyword>
<dbReference type="GO" id="GO:0003688">
    <property type="term" value="F:DNA replication origin binding"/>
    <property type="evidence" value="ECO:0007669"/>
    <property type="project" value="UniProtKB-UniRule"/>
</dbReference>
<dbReference type="Gene3D" id="1.10.1750.10">
    <property type="match status" value="1"/>
</dbReference>
<dbReference type="GO" id="GO:0005524">
    <property type="term" value="F:ATP binding"/>
    <property type="evidence" value="ECO:0007669"/>
    <property type="project" value="UniProtKB-UniRule"/>
</dbReference>
<keyword evidence="2 8" id="KW-0963">Cytoplasm</keyword>
<comment type="similarity">
    <text evidence="1 8 11">Belongs to the DnaA family.</text>
</comment>
<dbReference type="HAMAP" id="MF_00377">
    <property type="entry name" value="DnaA_bact"/>
    <property type="match status" value="1"/>
</dbReference>
<comment type="caution">
    <text evidence="8">Lacks conserved residue(s) required for the propagation of feature annotation.</text>
</comment>
<dbReference type="FunFam" id="3.40.50.300:FF:000150">
    <property type="entry name" value="Chromosomal replication initiator protein DnaA"/>
    <property type="match status" value="1"/>
</dbReference>
<feature type="binding site" evidence="8">
    <location>
        <position position="162"/>
    </location>
    <ligand>
        <name>ATP</name>
        <dbReference type="ChEBI" id="CHEBI:30616"/>
    </ligand>
</feature>
<evidence type="ECO:0000256" key="6">
    <source>
        <dbReference type="ARBA" id="ARBA00023121"/>
    </source>
</evidence>
<dbReference type="GO" id="GO:0005737">
    <property type="term" value="C:cytoplasm"/>
    <property type="evidence" value="ECO:0007669"/>
    <property type="project" value="UniProtKB-SubCell"/>
</dbReference>
<evidence type="ECO:0000313" key="14">
    <source>
        <dbReference type="EMBL" id="PIZ95379.1"/>
    </source>
</evidence>